<dbReference type="PANTHER" id="PTHR30069">
    <property type="entry name" value="TONB-DEPENDENT OUTER MEMBRANE RECEPTOR"/>
    <property type="match status" value="1"/>
</dbReference>
<dbReference type="Gene3D" id="2.60.40.1120">
    <property type="entry name" value="Carboxypeptidase-like, regulatory domain"/>
    <property type="match status" value="1"/>
</dbReference>
<feature type="domain" description="TonB-dependent receptor plug" evidence="2">
    <location>
        <begin position="109"/>
        <end position="231"/>
    </location>
</feature>
<gene>
    <name evidence="3" type="ORF">EXN75_01665</name>
</gene>
<organism evidence="3 4">
    <name type="scientific">Segatella hominis</name>
    <dbReference type="NCBI Taxonomy" id="2518605"/>
    <lineage>
        <taxon>Bacteria</taxon>
        <taxon>Pseudomonadati</taxon>
        <taxon>Bacteroidota</taxon>
        <taxon>Bacteroidia</taxon>
        <taxon>Bacteroidales</taxon>
        <taxon>Prevotellaceae</taxon>
        <taxon>Segatella</taxon>
    </lineage>
</organism>
<dbReference type="InterPro" id="IPR012910">
    <property type="entry name" value="Plug_dom"/>
</dbReference>
<dbReference type="GO" id="GO:0015344">
    <property type="term" value="F:siderophore uptake transmembrane transporter activity"/>
    <property type="evidence" value="ECO:0007669"/>
    <property type="project" value="TreeGrafter"/>
</dbReference>
<dbReference type="InterPro" id="IPR037066">
    <property type="entry name" value="Plug_dom_sf"/>
</dbReference>
<dbReference type="SUPFAM" id="SSF49464">
    <property type="entry name" value="Carboxypeptidase regulatory domain-like"/>
    <property type="match status" value="1"/>
</dbReference>
<evidence type="ECO:0000313" key="3">
    <source>
        <dbReference type="EMBL" id="TFH84370.1"/>
    </source>
</evidence>
<keyword evidence="4" id="KW-1185">Reference proteome</keyword>
<dbReference type="InterPro" id="IPR008969">
    <property type="entry name" value="CarboxyPept-like_regulatory"/>
</dbReference>
<keyword evidence="1" id="KW-0732">Signal</keyword>
<dbReference type="SUPFAM" id="SSF56935">
    <property type="entry name" value="Porins"/>
    <property type="match status" value="1"/>
</dbReference>
<dbReference type="OrthoDB" id="1151166at2"/>
<accession>A0A4Y8VV39</accession>
<dbReference type="GO" id="GO:0009279">
    <property type="term" value="C:cell outer membrane"/>
    <property type="evidence" value="ECO:0007669"/>
    <property type="project" value="TreeGrafter"/>
</dbReference>
<dbReference type="Pfam" id="PF13715">
    <property type="entry name" value="CarbopepD_reg_2"/>
    <property type="match status" value="1"/>
</dbReference>
<evidence type="ECO:0000256" key="1">
    <source>
        <dbReference type="ARBA" id="ARBA00022729"/>
    </source>
</evidence>
<reference evidence="3 4" key="1">
    <citation type="submission" date="2019-02" db="EMBL/GenBank/DDBJ databases">
        <title>Draft Genome Sequence of the Prevotella sp. BCRC 81118, Isolated from Human Feces.</title>
        <authorList>
            <person name="Huang C.-H."/>
        </authorList>
    </citation>
    <scope>NUCLEOTIDE SEQUENCE [LARGE SCALE GENOMIC DNA]</scope>
    <source>
        <strain evidence="3 4">BCRC 81118</strain>
    </source>
</reference>
<name>A0A4Y8VV39_9BACT</name>
<dbReference type="Pfam" id="PF07715">
    <property type="entry name" value="Plug"/>
    <property type="match status" value="1"/>
</dbReference>
<dbReference type="PANTHER" id="PTHR30069:SF29">
    <property type="entry name" value="HEMOGLOBIN AND HEMOGLOBIN-HAPTOGLOBIN-BINDING PROTEIN 1-RELATED"/>
    <property type="match status" value="1"/>
</dbReference>
<dbReference type="AlphaFoldDB" id="A0A4Y8VV39"/>
<dbReference type="EMBL" id="SGVY01000003">
    <property type="protein sequence ID" value="TFH84370.1"/>
    <property type="molecule type" value="Genomic_DNA"/>
</dbReference>
<dbReference type="Proteomes" id="UP000297872">
    <property type="component" value="Unassembled WGS sequence"/>
</dbReference>
<dbReference type="Gene3D" id="2.170.130.10">
    <property type="entry name" value="TonB-dependent receptor, plug domain"/>
    <property type="match status" value="1"/>
</dbReference>
<proteinExistence type="predicted"/>
<comment type="caution">
    <text evidence="3">The sequence shown here is derived from an EMBL/GenBank/DDBJ whole genome shotgun (WGS) entry which is preliminary data.</text>
</comment>
<dbReference type="InterPro" id="IPR039426">
    <property type="entry name" value="TonB-dep_rcpt-like"/>
</dbReference>
<evidence type="ECO:0000313" key="4">
    <source>
        <dbReference type="Proteomes" id="UP000297872"/>
    </source>
</evidence>
<protein>
    <submittedName>
        <fullName evidence="3">Iron transporter</fullName>
    </submittedName>
</protein>
<dbReference type="GO" id="GO:0044718">
    <property type="term" value="P:siderophore transmembrane transport"/>
    <property type="evidence" value="ECO:0007669"/>
    <property type="project" value="TreeGrafter"/>
</dbReference>
<evidence type="ECO:0000259" key="2">
    <source>
        <dbReference type="Pfam" id="PF07715"/>
    </source>
</evidence>
<sequence length="905" mass="103569">MTLSSAAAEPVKVTVSGCCRNAKDGDVLCFATVRVKELNLSMLTDINGCFKFPAVKGKNYTVSVNYINCVERQVQVKAGDKSSINIDLEQQSYALDEVEVMAEYDPHKGSVAVINQQALEHIQPTSVADVMTLMPGGLYQHNSATGFNRISLRQSGSDDNTSLGLAVVMDGVSMDNDGYRSQIAGMQSSDEYSSRLGWNKGMDLKTLSTDHVQRIEIVKGISSAKWGNLSSGVMSLNSKVGQTPLQIRLKTDPLTKLVYAGKGFKLPDNAGFLHVGVDYTSVYDDRRDPLSKYSRLTGQVTWNNFFNVWGKPLFLFFRASETYTLNQAKEDELTDEFNEMLKNKYSRTSLVFKGRFSELAKWIDNIEYISSLDYTYDRIDRNRYVQLDIPLPSPLDNGEGEHEGIFLPSAYYSRFHIDNQPLAWLNQLNAESVFETSWIKNKLIYGAEWKYTKNGGKGVVVDMSRPPYPNNSEYVRPMPNDAIPAMSAGAAYVEEQIMHSNKYFDLALNAGVRFSKMFNLDKAYAELSKVVAEPRVNGAISFNVPMGKNGKMLKAMLRMGYGQENKFPTLDYIYPDPVYKDLIMLSAYVKQNDKNNYLLTDTRKYDVTNYQLRPNRNNKWEGGVDLSFEGYQLSLTVFSEKSKCGFGSITNYHPVSYLRYMDPKNGQAIIGHRPSKDDYNEEMYQTFVDMPVVRNSVKTEKQGLEYRFVFPKIQQLATTIEVNGAYYATKYGQTAPVEYHHSFKDNNKPLSYVGIYEKDDVTRRRIFNTNVWFNTNIPRYKMVFTTFFQMIWLNDVKRINGDEYPTYYYGNDGVCKSVDERIIQKIDGGELTWRHYHIYKEEYYEKEPISLSVNFKLTKEFCRMVKGAFFVNNILDINPSYKNRYQQNTRIWKKAFFGAELTFSI</sequence>